<evidence type="ECO:0000313" key="3">
    <source>
        <dbReference type="Proteomes" id="UP000275267"/>
    </source>
</evidence>
<dbReference type="Proteomes" id="UP000275267">
    <property type="component" value="Unassembled WGS sequence"/>
</dbReference>
<reference evidence="3" key="1">
    <citation type="journal article" date="2019" name="Nat. Commun.">
        <title>The genome of broomcorn millet.</title>
        <authorList>
            <person name="Zou C."/>
            <person name="Miki D."/>
            <person name="Li D."/>
            <person name="Tang Q."/>
            <person name="Xiao L."/>
            <person name="Rajput S."/>
            <person name="Deng P."/>
            <person name="Jia W."/>
            <person name="Huang R."/>
            <person name="Zhang M."/>
            <person name="Sun Y."/>
            <person name="Hu J."/>
            <person name="Fu X."/>
            <person name="Schnable P.S."/>
            <person name="Li F."/>
            <person name="Zhang H."/>
            <person name="Feng B."/>
            <person name="Zhu X."/>
            <person name="Liu R."/>
            <person name="Schnable J.C."/>
            <person name="Zhu J.-K."/>
            <person name="Zhang H."/>
        </authorList>
    </citation>
    <scope>NUCLEOTIDE SEQUENCE [LARGE SCALE GENOMIC DNA]</scope>
</reference>
<dbReference type="AlphaFoldDB" id="A0A3L6PTG4"/>
<dbReference type="InterPro" id="IPR044968">
    <property type="entry name" value="PRD1"/>
</dbReference>
<dbReference type="GO" id="GO:0042138">
    <property type="term" value="P:meiotic DNA double-strand break formation"/>
    <property type="evidence" value="ECO:0007669"/>
    <property type="project" value="InterPro"/>
</dbReference>
<sequence length="207" mass="22179">MESDGDTSPPPPPAPAPPRACGAGHRASHSLLTSAGGRVCLSCAAALLSSAGAASTPSHHVAHALASLSLALTDPAFLAPLRGAARRGARGRRLPPRRRARLAGVRPRRSRGRPRRLRACRPLPLLRLTRQAPPHVCRRQIYEGSSKVQMFGQSVKKVAKSTDDMLVLLSGLMLNQNTDSGAVQSEQHTLLRAIDLFFQESSGREQR</sequence>
<accession>A0A3L6PTG4</accession>
<dbReference type="EMBL" id="PQIB02000015">
    <property type="protein sequence ID" value="RLM64975.1"/>
    <property type="molecule type" value="Genomic_DNA"/>
</dbReference>
<evidence type="ECO:0000313" key="2">
    <source>
        <dbReference type="EMBL" id="RLM64975.1"/>
    </source>
</evidence>
<dbReference type="PANTHER" id="PTHR36379">
    <property type="entry name" value="PROTEIN PRD1"/>
    <property type="match status" value="1"/>
</dbReference>
<feature type="region of interest" description="Disordered" evidence="1">
    <location>
        <begin position="1"/>
        <end position="25"/>
    </location>
</feature>
<dbReference type="STRING" id="4540.A0A3L6PTG4"/>
<name>A0A3L6PTG4_PANMI</name>
<dbReference type="PANTHER" id="PTHR36379:SF1">
    <property type="entry name" value="PUTATIVE RECOMBINATION INITIATION DEFECT 1-RELATED"/>
    <property type="match status" value="1"/>
</dbReference>
<comment type="caution">
    <text evidence="2">The sequence shown here is derived from an EMBL/GenBank/DDBJ whole genome shotgun (WGS) entry which is preliminary data.</text>
</comment>
<keyword evidence="3" id="KW-1185">Reference proteome</keyword>
<gene>
    <name evidence="2" type="ORF">C2845_PM16G01770</name>
</gene>
<feature type="compositionally biased region" description="Pro residues" evidence="1">
    <location>
        <begin position="8"/>
        <end position="18"/>
    </location>
</feature>
<protein>
    <submittedName>
        <fullName evidence="2">Protein PRD1</fullName>
    </submittedName>
</protein>
<proteinExistence type="predicted"/>
<evidence type="ECO:0000256" key="1">
    <source>
        <dbReference type="SAM" id="MobiDB-lite"/>
    </source>
</evidence>
<organism evidence="2 3">
    <name type="scientific">Panicum miliaceum</name>
    <name type="common">Proso millet</name>
    <name type="synonym">Broomcorn millet</name>
    <dbReference type="NCBI Taxonomy" id="4540"/>
    <lineage>
        <taxon>Eukaryota</taxon>
        <taxon>Viridiplantae</taxon>
        <taxon>Streptophyta</taxon>
        <taxon>Embryophyta</taxon>
        <taxon>Tracheophyta</taxon>
        <taxon>Spermatophyta</taxon>
        <taxon>Magnoliopsida</taxon>
        <taxon>Liliopsida</taxon>
        <taxon>Poales</taxon>
        <taxon>Poaceae</taxon>
        <taxon>PACMAD clade</taxon>
        <taxon>Panicoideae</taxon>
        <taxon>Panicodae</taxon>
        <taxon>Paniceae</taxon>
        <taxon>Panicinae</taxon>
        <taxon>Panicum</taxon>
        <taxon>Panicum sect. Panicum</taxon>
    </lineage>
</organism>